<keyword evidence="7" id="KW-0119">Carbohydrate metabolism</keyword>
<proteinExistence type="inferred from homology"/>
<accession>A0AA40BGL4</accession>
<keyword evidence="14" id="KW-1185">Reference proteome</keyword>
<feature type="chain" id="PRO_5041296635" evidence="12">
    <location>
        <begin position="24"/>
        <end position="433"/>
    </location>
</feature>
<evidence type="ECO:0000313" key="13">
    <source>
        <dbReference type="EMBL" id="KAK0733859.1"/>
    </source>
</evidence>
<dbReference type="InterPro" id="IPR051526">
    <property type="entry name" value="Beta-Glucosidase_SUN"/>
</dbReference>
<evidence type="ECO:0000256" key="9">
    <source>
        <dbReference type="ARBA" id="ARBA00023316"/>
    </source>
</evidence>
<dbReference type="GO" id="GO:0031505">
    <property type="term" value="P:fungal-type cell wall organization"/>
    <property type="evidence" value="ECO:0007669"/>
    <property type="project" value="TreeGrafter"/>
</dbReference>
<reference evidence="13" key="1">
    <citation type="submission" date="2023-06" db="EMBL/GenBank/DDBJ databases">
        <title>Genome-scale phylogeny and comparative genomics of the fungal order Sordariales.</title>
        <authorList>
            <consortium name="Lawrence Berkeley National Laboratory"/>
            <person name="Hensen N."/>
            <person name="Bonometti L."/>
            <person name="Westerberg I."/>
            <person name="Brannstrom I.O."/>
            <person name="Guillou S."/>
            <person name="Cros-Aarteil S."/>
            <person name="Calhoun S."/>
            <person name="Haridas S."/>
            <person name="Kuo A."/>
            <person name="Mondo S."/>
            <person name="Pangilinan J."/>
            <person name="Riley R."/>
            <person name="LaButti K."/>
            <person name="Andreopoulos B."/>
            <person name="Lipzen A."/>
            <person name="Chen C."/>
            <person name="Yanf M."/>
            <person name="Daum C."/>
            <person name="Ng V."/>
            <person name="Clum A."/>
            <person name="Steindorff A."/>
            <person name="Ohm R."/>
            <person name="Martin F."/>
            <person name="Silar P."/>
            <person name="Natvig D."/>
            <person name="Lalanne C."/>
            <person name="Gautier V."/>
            <person name="Ament-velasquez S.L."/>
            <person name="Kruys A."/>
            <person name="Hutchinson M.I."/>
            <person name="Powell A.J."/>
            <person name="Barry K."/>
            <person name="Miller A.N."/>
            <person name="Grigoriev I.V."/>
            <person name="Debuchy R."/>
            <person name="Gladieux P."/>
            <person name="Thoren M.H."/>
            <person name="Johannesson H."/>
        </authorList>
    </citation>
    <scope>NUCLEOTIDE SEQUENCE</scope>
    <source>
        <strain evidence="13">SMH2392-1A</strain>
    </source>
</reference>
<dbReference type="Proteomes" id="UP001172101">
    <property type="component" value="Unassembled WGS sequence"/>
</dbReference>
<keyword evidence="3" id="KW-0134">Cell wall</keyword>
<keyword evidence="5 12" id="KW-0732">Signal</keyword>
<feature type="region of interest" description="Disordered" evidence="11">
    <location>
        <begin position="110"/>
        <end position="155"/>
    </location>
</feature>
<gene>
    <name evidence="13" type="ORF">B0T26DRAFT_630944</name>
</gene>
<feature type="signal peptide" evidence="12">
    <location>
        <begin position="1"/>
        <end position="23"/>
    </location>
</feature>
<keyword evidence="4" id="KW-0964">Secreted</keyword>
<keyword evidence="9" id="KW-0961">Cell wall biogenesis/degradation</keyword>
<comment type="caution">
    <text evidence="13">The sequence shown here is derived from an EMBL/GenBank/DDBJ whole genome shotgun (WGS) entry which is preliminary data.</text>
</comment>
<dbReference type="GO" id="GO:0009277">
    <property type="term" value="C:fungal-type cell wall"/>
    <property type="evidence" value="ECO:0007669"/>
    <property type="project" value="TreeGrafter"/>
</dbReference>
<evidence type="ECO:0000256" key="3">
    <source>
        <dbReference type="ARBA" id="ARBA00022512"/>
    </source>
</evidence>
<keyword evidence="10" id="KW-0624">Polysaccharide degradation</keyword>
<comment type="similarity">
    <text evidence="2">Belongs to the SUN family.</text>
</comment>
<evidence type="ECO:0000256" key="4">
    <source>
        <dbReference type="ARBA" id="ARBA00022525"/>
    </source>
</evidence>
<protein>
    <submittedName>
        <fullName evidence="13">Uncharacterized protein</fullName>
    </submittedName>
</protein>
<feature type="compositionally biased region" description="Low complexity" evidence="11">
    <location>
        <begin position="114"/>
        <end position="144"/>
    </location>
</feature>
<dbReference type="RefSeq" id="XP_060302736.1">
    <property type="nucleotide sequence ID" value="XM_060436297.1"/>
</dbReference>
<evidence type="ECO:0000313" key="14">
    <source>
        <dbReference type="Proteomes" id="UP001172101"/>
    </source>
</evidence>
<evidence type="ECO:0000256" key="5">
    <source>
        <dbReference type="ARBA" id="ARBA00022729"/>
    </source>
</evidence>
<evidence type="ECO:0000256" key="1">
    <source>
        <dbReference type="ARBA" id="ARBA00004191"/>
    </source>
</evidence>
<comment type="subcellular location">
    <subcellularLocation>
        <location evidence="1">Secreted</location>
        <location evidence="1">Cell wall</location>
    </subcellularLocation>
</comment>
<dbReference type="EMBL" id="JAUIRO010000001">
    <property type="protein sequence ID" value="KAK0733859.1"/>
    <property type="molecule type" value="Genomic_DNA"/>
</dbReference>
<dbReference type="PANTHER" id="PTHR31316">
    <property type="entry name" value="BETA-GLUCOSIDASE-LIKE PROTEIN NCA3, MITOCHONDRIAL-RELATED"/>
    <property type="match status" value="1"/>
</dbReference>
<dbReference type="GO" id="GO:0000272">
    <property type="term" value="P:polysaccharide catabolic process"/>
    <property type="evidence" value="ECO:0007669"/>
    <property type="project" value="UniProtKB-KW"/>
</dbReference>
<dbReference type="Pfam" id="PF03856">
    <property type="entry name" value="SUN"/>
    <property type="match status" value="1"/>
</dbReference>
<dbReference type="GeneID" id="85319567"/>
<evidence type="ECO:0000256" key="10">
    <source>
        <dbReference type="ARBA" id="ARBA00023326"/>
    </source>
</evidence>
<dbReference type="InterPro" id="IPR005556">
    <property type="entry name" value="SUN"/>
</dbReference>
<dbReference type="PANTHER" id="PTHR31316:SF0">
    <property type="entry name" value="SECRETED BETA-GLUCOSIDASE SIM1-RELATED"/>
    <property type="match status" value="1"/>
</dbReference>
<evidence type="ECO:0000256" key="12">
    <source>
        <dbReference type="SAM" id="SignalP"/>
    </source>
</evidence>
<evidence type="ECO:0000256" key="6">
    <source>
        <dbReference type="ARBA" id="ARBA00022801"/>
    </source>
</evidence>
<dbReference type="AlphaFoldDB" id="A0AA40BGL4"/>
<evidence type="ECO:0000256" key="7">
    <source>
        <dbReference type="ARBA" id="ARBA00023277"/>
    </source>
</evidence>
<dbReference type="GO" id="GO:0009986">
    <property type="term" value="C:cell surface"/>
    <property type="evidence" value="ECO:0007669"/>
    <property type="project" value="TreeGrafter"/>
</dbReference>
<organism evidence="13 14">
    <name type="scientific">Lasiosphaeria miniovina</name>
    <dbReference type="NCBI Taxonomy" id="1954250"/>
    <lineage>
        <taxon>Eukaryota</taxon>
        <taxon>Fungi</taxon>
        <taxon>Dikarya</taxon>
        <taxon>Ascomycota</taxon>
        <taxon>Pezizomycotina</taxon>
        <taxon>Sordariomycetes</taxon>
        <taxon>Sordariomycetidae</taxon>
        <taxon>Sordariales</taxon>
        <taxon>Lasiosphaeriaceae</taxon>
        <taxon>Lasiosphaeria</taxon>
    </lineage>
</organism>
<evidence type="ECO:0000256" key="8">
    <source>
        <dbReference type="ARBA" id="ARBA00023295"/>
    </source>
</evidence>
<evidence type="ECO:0000256" key="11">
    <source>
        <dbReference type="SAM" id="MobiDB-lite"/>
    </source>
</evidence>
<dbReference type="GO" id="GO:0016798">
    <property type="term" value="F:hydrolase activity, acting on glycosyl bonds"/>
    <property type="evidence" value="ECO:0007669"/>
    <property type="project" value="UniProtKB-KW"/>
</dbReference>
<name>A0AA40BGL4_9PEZI</name>
<evidence type="ECO:0000256" key="2">
    <source>
        <dbReference type="ARBA" id="ARBA00010579"/>
    </source>
</evidence>
<sequence length="433" mass="45099">MKGIVRTAVAAVVAVATVAQAHGHGHRHRHVKHGVSGVEKRDGTVVVTEVVPAVETKYVLEGQEVDAEEAKKGIEDGFYLVMGTSTPSFSAPPPAVSTVSASTAKGAQFFEQKTSSSTSAEPTTSSAPPTPPTTSSSSAAATPSPAAPPAGIDVDFPSGELSCDFESVAAYGAIPVDWEGTDGWTTLAQFGDLIPGVKVNNIHSPTSGGCGEKTLCSYACPPGYQKSQWPETSQGVTGQSVGGVWCNEKGKLELTRPEHPKICEPGAGGVYVQNKLSGVSCVCRTDYPGNEGMAIPLVTQPGGKYPLTNPNSLTYYQWDGKYTTAQYYVNNLNVAVEQACTWTSSQFPTSAGNWAPTNIGVGQNAEGITFISLFPNKPTTTALLDFNIEITGDISGKCALKGGQYYGENGVMPDGCTVGLQSGKTAIIVFSDA</sequence>
<keyword evidence="6" id="KW-0378">Hydrolase</keyword>
<keyword evidence="8" id="KW-0326">Glycosidase</keyword>